<reference evidence="6 7" key="1">
    <citation type="submission" date="2013-07" db="EMBL/GenBank/DDBJ databases">
        <title>Genome of Archaeoglobus fulgidus.</title>
        <authorList>
            <person name="Fiebig A."/>
            <person name="Birkeland N.-K."/>
        </authorList>
    </citation>
    <scope>NUCLEOTIDE SEQUENCE [LARGE SCALE GENOMIC DNA]</scope>
    <source>
        <strain evidence="6 7">DSM 8774</strain>
    </source>
</reference>
<comment type="catalytic activity">
    <reaction evidence="4">
        <text>a ribonucleoside 5'-phosphate + H2O = a ribonucleoside + phosphate</text>
        <dbReference type="Rhea" id="RHEA:12484"/>
        <dbReference type="ChEBI" id="CHEBI:15377"/>
        <dbReference type="ChEBI" id="CHEBI:18254"/>
        <dbReference type="ChEBI" id="CHEBI:43474"/>
        <dbReference type="ChEBI" id="CHEBI:58043"/>
        <dbReference type="EC" id="3.1.3.5"/>
    </reaction>
</comment>
<feature type="binding site" evidence="4">
    <location>
        <position position="8"/>
    </location>
    <ligand>
        <name>a divalent metal cation</name>
        <dbReference type="ChEBI" id="CHEBI:60240"/>
    </ligand>
</feature>
<dbReference type="PANTHER" id="PTHR30457:SF0">
    <property type="entry name" value="PHOSPHATASE, PUTATIVE (AFU_ORTHOLOGUE AFUA_4G01070)-RELATED"/>
    <property type="match status" value="1"/>
</dbReference>
<feature type="domain" description="Survival protein SurE-like phosphatase/nucleotidase" evidence="5">
    <location>
        <begin position="3"/>
        <end position="193"/>
    </location>
</feature>
<keyword evidence="4" id="KW-0963">Cytoplasm</keyword>
<dbReference type="GO" id="GO:0000166">
    <property type="term" value="F:nucleotide binding"/>
    <property type="evidence" value="ECO:0007669"/>
    <property type="project" value="UniProtKB-KW"/>
</dbReference>
<dbReference type="InterPro" id="IPR002828">
    <property type="entry name" value="SurE-like_Pase/nucleotidase"/>
</dbReference>
<evidence type="ECO:0000259" key="5">
    <source>
        <dbReference type="Pfam" id="PF01975"/>
    </source>
</evidence>
<evidence type="ECO:0000313" key="7">
    <source>
        <dbReference type="Proteomes" id="UP000028501"/>
    </source>
</evidence>
<feature type="binding site" evidence="4">
    <location>
        <position position="39"/>
    </location>
    <ligand>
        <name>a divalent metal cation</name>
        <dbReference type="ChEBI" id="CHEBI:60240"/>
    </ligand>
</feature>
<comment type="subcellular location">
    <subcellularLocation>
        <location evidence="4">Cytoplasm</location>
    </subcellularLocation>
</comment>
<keyword evidence="4" id="KW-0547">Nucleotide-binding</keyword>
<organism evidence="6 7">
    <name type="scientific">Archaeoglobus fulgidus DSM 8774</name>
    <dbReference type="NCBI Taxonomy" id="1344584"/>
    <lineage>
        <taxon>Archaea</taxon>
        <taxon>Methanobacteriati</taxon>
        <taxon>Methanobacteriota</taxon>
        <taxon>Archaeoglobi</taxon>
        <taxon>Archaeoglobales</taxon>
        <taxon>Archaeoglobaceae</taxon>
        <taxon>Archaeoglobus</taxon>
    </lineage>
</organism>
<dbReference type="Pfam" id="PF01975">
    <property type="entry name" value="SurE"/>
    <property type="match status" value="1"/>
</dbReference>
<dbReference type="GeneID" id="24794543"/>
<dbReference type="NCBIfam" id="NF001490">
    <property type="entry name" value="PRK00346.1-4"/>
    <property type="match status" value="1"/>
</dbReference>
<accession>A0A075WBL6</accession>
<dbReference type="InterPro" id="IPR036523">
    <property type="entry name" value="SurE-like_sf"/>
</dbReference>
<dbReference type="KEGG" id="afg:AFULGI_00010320"/>
<evidence type="ECO:0000256" key="1">
    <source>
        <dbReference type="ARBA" id="ARBA00011062"/>
    </source>
</evidence>
<dbReference type="SUPFAM" id="SSF64167">
    <property type="entry name" value="SurE-like"/>
    <property type="match status" value="1"/>
</dbReference>
<feature type="binding site" evidence="4">
    <location>
        <position position="94"/>
    </location>
    <ligand>
        <name>a divalent metal cation</name>
        <dbReference type="ChEBI" id="CHEBI:60240"/>
    </ligand>
</feature>
<dbReference type="RefSeq" id="WP_048095432.1">
    <property type="nucleotide sequence ID" value="NZ_CP006577.1"/>
</dbReference>
<dbReference type="PANTHER" id="PTHR30457">
    <property type="entry name" value="5'-NUCLEOTIDASE SURE"/>
    <property type="match status" value="1"/>
</dbReference>
<protein>
    <recommendedName>
        <fullName evidence="4">5'-nucleotidase SurE</fullName>
        <ecNumber evidence="4">3.1.3.5</ecNumber>
    </recommendedName>
    <alternativeName>
        <fullName evidence="4">Nucleoside 5'-monophosphate phosphohydrolase</fullName>
    </alternativeName>
</protein>
<dbReference type="NCBIfam" id="TIGR00087">
    <property type="entry name" value="surE"/>
    <property type="match status" value="1"/>
</dbReference>
<feature type="binding site" evidence="4">
    <location>
        <position position="9"/>
    </location>
    <ligand>
        <name>a divalent metal cation</name>
        <dbReference type="ChEBI" id="CHEBI:60240"/>
    </ligand>
</feature>
<dbReference type="InterPro" id="IPR030048">
    <property type="entry name" value="SurE"/>
</dbReference>
<dbReference type="Proteomes" id="UP000028501">
    <property type="component" value="Chromosome"/>
</dbReference>
<dbReference type="GO" id="GO:0046872">
    <property type="term" value="F:metal ion binding"/>
    <property type="evidence" value="ECO:0007669"/>
    <property type="project" value="UniProtKB-UniRule"/>
</dbReference>
<dbReference type="NCBIfam" id="NF001491">
    <property type="entry name" value="PRK00346.2-1"/>
    <property type="match status" value="1"/>
</dbReference>
<gene>
    <name evidence="4" type="primary">surE</name>
    <name evidence="6" type="ORF">AFULGI_00010320</name>
</gene>
<name>A0A075WBL6_ARCFL</name>
<evidence type="ECO:0000256" key="3">
    <source>
        <dbReference type="ARBA" id="ARBA00022801"/>
    </source>
</evidence>
<proteinExistence type="inferred from homology"/>
<dbReference type="GO" id="GO:0005737">
    <property type="term" value="C:cytoplasm"/>
    <property type="evidence" value="ECO:0007669"/>
    <property type="project" value="UniProtKB-SubCell"/>
</dbReference>
<comment type="similarity">
    <text evidence="1 4">Belongs to the SurE nucleotidase family.</text>
</comment>
<keyword evidence="3 4" id="KW-0378">Hydrolase</keyword>
<comment type="cofactor">
    <cofactor evidence="4">
        <name>a divalent metal cation</name>
        <dbReference type="ChEBI" id="CHEBI:60240"/>
    </cofactor>
    <text evidence="4">Binds 1 divalent metal cation per subunit.</text>
</comment>
<keyword evidence="2 4" id="KW-0479">Metal-binding</keyword>
<evidence type="ECO:0000256" key="2">
    <source>
        <dbReference type="ARBA" id="ARBA00022723"/>
    </source>
</evidence>
<sequence length="261" mass="28219">MKILLTNDDGLYSAGLKAAYDALSELGEVFVVAPAVQRSGVGRSLSIMEPIRVSEVKVNGMRVFAVDGTPTDSVIIGMYEVIGEIPDLAVSGINLGENLSTEAATTSGTVGAALEAATHGSKTIAISLQMPDVSKFELTSKADFSFASKVLRGIAEIVLYKGLPEGVDLLNINVPAKPNGKIAVTRLARRMYRVSVEKRLDPRGREYYWIHGEETEDAEEGTDIHALRQGYVSITPLKIDLTASVEFDIVEGWFDGLEWEV</sequence>
<dbReference type="HAMAP" id="MF_00060">
    <property type="entry name" value="SurE"/>
    <property type="match status" value="1"/>
</dbReference>
<dbReference type="HOGENOM" id="CLU_045192_1_3_2"/>
<evidence type="ECO:0000313" key="6">
    <source>
        <dbReference type="EMBL" id="AIG97815.1"/>
    </source>
</evidence>
<dbReference type="EC" id="3.1.3.5" evidence="4"/>
<dbReference type="EMBL" id="CP006577">
    <property type="protein sequence ID" value="AIG97815.1"/>
    <property type="molecule type" value="Genomic_DNA"/>
</dbReference>
<evidence type="ECO:0000256" key="4">
    <source>
        <dbReference type="HAMAP-Rule" id="MF_00060"/>
    </source>
</evidence>
<dbReference type="GO" id="GO:0008253">
    <property type="term" value="F:5'-nucleotidase activity"/>
    <property type="evidence" value="ECO:0007669"/>
    <property type="project" value="UniProtKB-UniRule"/>
</dbReference>
<dbReference type="Gene3D" id="3.40.1210.10">
    <property type="entry name" value="Survival protein SurE-like phosphatase/nucleotidase"/>
    <property type="match status" value="1"/>
</dbReference>
<comment type="function">
    <text evidence="4">Nucleotidase that shows phosphatase activity on nucleoside 5'-monophosphates.</text>
</comment>
<dbReference type="AlphaFoldDB" id="A0A075WBL6"/>